<proteinExistence type="predicted"/>
<keyword evidence="1" id="KW-0472">Membrane</keyword>
<evidence type="ECO:0000256" key="1">
    <source>
        <dbReference type="SAM" id="Phobius"/>
    </source>
</evidence>
<evidence type="ECO:0000313" key="2">
    <source>
        <dbReference type="EMBL" id="DAD96780.1"/>
    </source>
</evidence>
<keyword evidence="1" id="KW-1133">Transmembrane helix</keyword>
<sequence>MIIRITLSVITFGSLAVLQRATTTNGISYASIPLLVFAAVAQEQVTVHSSATLCPYSSTYLSFAALFSASPLSLTFGSLFKAGRLLRKLLYVSVYTLLRPPRILKN</sequence>
<keyword evidence="1" id="KW-0812">Transmembrane</keyword>
<name>A0A8S5NQW4_9CAUD</name>
<protein>
    <submittedName>
        <fullName evidence="2">Uncharacterized protein</fullName>
    </submittedName>
</protein>
<feature type="transmembrane region" description="Helical" evidence="1">
    <location>
        <begin position="60"/>
        <end position="80"/>
    </location>
</feature>
<reference evidence="2" key="1">
    <citation type="journal article" date="2021" name="Proc. Natl. Acad. Sci. U.S.A.">
        <title>A Catalog of Tens of Thousands of Viruses from Human Metagenomes Reveals Hidden Associations with Chronic Diseases.</title>
        <authorList>
            <person name="Tisza M.J."/>
            <person name="Buck C.B."/>
        </authorList>
    </citation>
    <scope>NUCLEOTIDE SEQUENCE</scope>
    <source>
        <strain evidence="2">CtdDI2</strain>
    </source>
</reference>
<accession>A0A8S5NQW4</accession>
<dbReference type="EMBL" id="BK015224">
    <property type="protein sequence ID" value="DAD96780.1"/>
    <property type="molecule type" value="Genomic_DNA"/>
</dbReference>
<organism evidence="2">
    <name type="scientific">Podoviridae sp. ctdDI2</name>
    <dbReference type="NCBI Taxonomy" id="2826567"/>
    <lineage>
        <taxon>Viruses</taxon>
        <taxon>Duplodnaviria</taxon>
        <taxon>Heunggongvirae</taxon>
        <taxon>Uroviricota</taxon>
        <taxon>Caudoviricetes</taxon>
    </lineage>
</organism>